<organism evidence="7 8">
    <name type="scientific">Biomphalaria glabrata</name>
    <name type="common">Bloodfluke planorb</name>
    <name type="synonym">Freshwater snail</name>
    <dbReference type="NCBI Taxonomy" id="6526"/>
    <lineage>
        <taxon>Eukaryota</taxon>
        <taxon>Metazoa</taxon>
        <taxon>Spiralia</taxon>
        <taxon>Lophotrochozoa</taxon>
        <taxon>Mollusca</taxon>
        <taxon>Gastropoda</taxon>
        <taxon>Heterobranchia</taxon>
        <taxon>Euthyneura</taxon>
        <taxon>Panpulmonata</taxon>
        <taxon>Hygrophila</taxon>
        <taxon>Lymnaeoidea</taxon>
        <taxon>Planorbidae</taxon>
        <taxon>Biomphalaria</taxon>
    </lineage>
</organism>
<reference evidence="7" key="1">
    <citation type="submission" date="2020-05" db="UniProtKB">
        <authorList>
            <consortium name="EnsemblMetazoa"/>
        </authorList>
    </citation>
    <scope>IDENTIFICATION</scope>
    <source>
        <strain evidence="7">BB02</strain>
    </source>
</reference>
<dbReference type="VEuPathDB" id="VectorBase:BGLB005153"/>
<sequence length="499" mass="55598">MLPPGPPGHYVVGSLLEYKGPKTNLQWTKQFGGIYSVNLAGKTLVYLNTIQLVERYMEGAAGELLLDRPPGPGAIGEGLLFGSGENWQKNKTATMRALHAATFVQAMEDVVHFELREVLQTLQTKLGQKVMVGDVLIGPCVNSIVGLLKGGPLAMDDPDRREVLLISQNLARCDLASLLQQISLKHPMLRLPLSFLFCTSIVNIPATAKRLHDLLRKWIRESRTETDPSDSSCRESAAPDASSASQEKAPSAALTSSQWNFSKMSLNEENESTLQRILKQPEFDKVTEKTDTELIQSLTDFFFGGVTSTLSGAEFVLMYLSKNPDARRTAQKEIDAVAGNEDIRWSMKDQMPFLQACIAEALRLGCVTPSSLPHVALKETQIEGYSIPKGTTVMASIYSLHRDPELFAEPEEFRPDRHLDSEGRFKQPHSYRPFGIGARRCVGEAMADIQLFLYTASILRQFDIEPEDSRSAQDLETHMRIVHRLIDLQCVFTERKNNC</sequence>
<feature type="compositionally biased region" description="Polar residues" evidence="6">
    <location>
        <begin position="242"/>
        <end position="253"/>
    </location>
</feature>
<evidence type="ECO:0000256" key="6">
    <source>
        <dbReference type="SAM" id="MobiDB-lite"/>
    </source>
</evidence>
<dbReference type="OrthoDB" id="2789670at2759"/>
<feature type="region of interest" description="Disordered" evidence="6">
    <location>
        <begin position="225"/>
        <end position="253"/>
    </location>
</feature>
<keyword evidence="3 4" id="KW-0408">Iron</keyword>
<evidence type="ECO:0000256" key="1">
    <source>
        <dbReference type="ARBA" id="ARBA00010617"/>
    </source>
</evidence>
<dbReference type="GO" id="GO:0005506">
    <property type="term" value="F:iron ion binding"/>
    <property type="evidence" value="ECO:0007669"/>
    <property type="project" value="InterPro"/>
</dbReference>
<dbReference type="AlphaFoldDB" id="A0A2C9JN63"/>
<dbReference type="EnsemblMetazoa" id="BGLB005153-RC">
    <property type="protein sequence ID" value="BGLB005153-PC"/>
    <property type="gene ID" value="BGLB005153"/>
</dbReference>
<protein>
    <recommendedName>
        <fullName evidence="9">Cytochrome P450</fullName>
    </recommendedName>
</protein>
<comment type="cofactor">
    <cofactor evidence="4">
        <name>heme</name>
        <dbReference type="ChEBI" id="CHEBI:30413"/>
    </cofactor>
</comment>
<dbReference type="Pfam" id="PF00067">
    <property type="entry name" value="p450"/>
    <property type="match status" value="1"/>
</dbReference>
<dbReference type="InterPro" id="IPR001128">
    <property type="entry name" value="Cyt_P450"/>
</dbReference>
<dbReference type="InterPro" id="IPR017972">
    <property type="entry name" value="Cyt_P450_CS"/>
</dbReference>
<keyword evidence="2 4" id="KW-0479">Metal-binding</keyword>
<accession>A0A2C9JN63</accession>
<dbReference type="GO" id="GO:0016712">
    <property type="term" value="F:oxidoreductase activity, acting on paired donors, with incorporation or reduction of molecular oxygen, reduced flavin or flavoprotein as one donor, and incorporation of one atom of oxygen"/>
    <property type="evidence" value="ECO:0007669"/>
    <property type="project" value="TreeGrafter"/>
</dbReference>
<name>A0A2C9JN63_BIOGL</name>
<dbReference type="PANTHER" id="PTHR24300">
    <property type="entry name" value="CYTOCHROME P450 508A4-RELATED"/>
    <property type="match status" value="1"/>
</dbReference>
<evidence type="ECO:0000313" key="7">
    <source>
        <dbReference type="EnsemblMetazoa" id="BGLB005153-PB"/>
    </source>
</evidence>
<feature type="binding site" description="axial binding residue" evidence="4">
    <location>
        <position position="441"/>
    </location>
    <ligand>
        <name>heme</name>
        <dbReference type="ChEBI" id="CHEBI:30413"/>
    </ligand>
    <ligandPart>
        <name>Fe</name>
        <dbReference type="ChEBI" id="CHEBI:18248"/>
    </ligandPart>
</feature>
<evidence type="ECO:0000256" key="5">
    <source>
        <dbReference type="RuleBase" id="RU000461"/>
    </source>
</evidence>
<keyword evidence="5" id="KW-0560">Oxidoreductase</keyword>
<keyword evidence="5" id="KW-0503">Monooxygenase</keyword>
<dbReference type="EnsemblMetazoa" id="BGLB005153-RB">
    <property type="protein sequence ID" value="BGLB005153-PB"/>
    <property type="gene ID" value="BGLB005153"/>
</dbReference>
<evidence type="ECO:0000256" key="2">
    <source>
        <dbReference type="ARBA" id="ARBA00022723"/>
    </source>
</evidence>
<dbReference type="KEGG" id="bgt:106060826"/>
<evidence type="ECO:0000256" key="4">
    <source>
        <dbReference type="PIRSR" id="PIRSR602401-1"/>
    </source>
</evidence>
<dbReference type="STRING" id="6526.A0A2C9JN63"/>
<dbReference type="SUPFAM" id="SSF48264">
    <property type="entry name" value="Cytochrome P450"/>
    <property type="match status" value="1"/>
</dbReference>
<dbReference type="PRINTS" id="PR00385">
    <property type="entry name" value="P450"/>
</dbReference>
<dbReference type="PROSITE" id="PS00086">
    <property type="entry name" value="CYTOCHROME_P450"/>
    <property type="match status" value="1"/>
</dbReference>
<dbReference type="GO" id="GO:0006805">
    <property type="term" value="P:xenobiotic metabolic process"/>
    <property type="evidence" value="ECO:0007669"/>
    <property type="project" value="TreeGrafter"/>
</dbReference>
<dbReference type="InterPro" id="IPR050182">
    <property type="entry name" value="Cytochrome_P450_fam2"/>
</dbReference>
<dbReference type="PANTHER" id="PTHR24300:SF375">
    <property type="entry name" value="CYTOCHROME P450 FAMILY"/>
    <property type="match status" value="1"/>
</dbReference>
<dbReference type="VEuPathDB" id="VectorBase:BGLAX_028383"/>
<keyword evidence="4 5" id="KW-0349">Heme</keyword>
<evidence type="ECO:0000313" key="8">
    <source>
        <dbReference type="Proteomes" id="UP000076420"/>
    </source>
</evidence>
<dbReference type="GO" id="GO:0020037">
    <property type="term" value="F:heme binding"/>
    <property type="evidence" value="ECO:0007669"/>
    <property type="project" value="InterPro"/>
</dbReference>
<evidence type="ECO:0008006" key="9">
    <source>
        <dbReference type="Google" id="ProtNLM"/>
    </source>
</evidence>
<dbReference type="PRINTS" id="PR00463">
    <property type="entry name" value="EP450I"/>
</dbReference>
<gene>
    <name evidence="7" type="primary">106060826</name>
</gene>
<dbReference type="InterPro" id="IPR036396">
    <property type="entry name" value="Cyt_P450_sf"/>
</dbReference>
<dbReference type="Gene3D" id="1.10.630.10">
    <property type="entry name" value="Cytochrome P450"/>
    <property type="match status" value="1"/>
</dbReference>
<evidence type="ECO:0000256" key="3">
    <source>
        <dbReference type="ARBA" id="ARBA00023004"/>
    </source>
</evidence>
<dbReference type="Proteomes" id="UP000076420">
    <property type="component" value="Unassembled WGS sequence"/>
</dbReference>
<dbReference type="GO" id="GO:0005737">
    <property type="term" value="C:cytoplasm"/>
    <property type="evidence" value="ECO:0007669"/>
    <property type="project" value="TreeGrafter"/>
</dbReference>
<dbReference type="InterPro" id="IPR002401">
    <property type="entry name" value="Cyt_P450_E_grp-I"/>
</dbReference>
<proteinExistence type="inferred from homology"/>
<dbReference type="GO" id="GO:0006082">
    <property type="term" value="P:organic acid metabolic process"/>
    <property type="evidence" value="ECO:0007669"/>
    <property type="project" value="TreeGrafter"/>
</dbReference>
<comment type="similarity">
    <text evidence="1 5">Belongs to the cytochrome P450 family.</text>
</comment>